<dbReference type="Gene3D" id="3.40.630.30">
    <property type="match status" value="1"/>
</dbReference>
<keyword evidence="3" id="KW-1185">Reference proteome</keyword>
<name>A0ABV6RNS1_9GAMM</name>
<evidence type="ECO:0000313" key="2">
    <source>
        <dbReference type="EMBL" id="MFC0678611.1"/>
    </source>
</evidence>
<dbReference type="InterPro" id="IPR051531">
    <property type="entry name" value="N-acetyltransferase"/>
</dbReference>
<proteinExistence type="predicted"/>
<sequence>MISDDVFATVPTLTTERLRLEPLGPEHFEGSWAALQDEESMRLTGTQSTFTEDQIRTWLAGLGDRHDRADWAVIRLEDGTHIGEVVLNDLDGQNESMNLRIALSGDAARGRGYGTEAVRAVLDHGFDTVGLHRISLDVFSFNPAAQRVYEKCGFLVEGRQRHTMNWDGEWVDSILMGILATDPRGV</sequence>
<dbReference type="PROSITE" id="PS51186">
    <property type="entry name" value="GNAT"/>
    <property type="match status" value="1"/>
</dbReference>
<dbReference type="SUPFAM" id="SSF55729">
    <property type="entry name" value="Acyl-CoA N-acyltransferases (Nat)"/>
    <property type="match status" value="1"/>
</dbReference>
<keyword evidence="2" id="KW-0808">Transferase</keyword>
<dbReference type="RefSeq" id="WP_386668611.1">
    <property type="nucleotide sequence ID" value="NZ_JBHLTG010000002.1"/>
</dbReference>
<dbReference type="InterPro" id="IPR000182">
    <property type="entry name" value="GNAT_dom"/>
</dbReference>
<organism evidence="2 3">
    <name type="scientific">Lysobacter korlensis</name>
    <dbReference type="NCBI Taxonomy" id="553636"/>
    <lineage>
        <taxon>Bacteria</taxon>
        <taxon>Pseudomonadati</taxon>
        <taxon>Pseudomonadota</taxon>
        <taxon>Gammaproteobacteria</taxon>
        <taxon>Lysobacterales</taxon>
        <taxon>Lysobacteraceae</taxon>
        <taxon>Lysobacter</taxon>
    </lineage>
</organism>
<dbReference type="EC" id="2.3.-.-" evidence="2"/>
<dbReference type="GO" id="GO:0016746">
    <property type="term" value="F:acyltransferase activity"/>
    <property type="evidence" value="ECO:0007669"/>
    <property type="project" value="UniProtKB-KW"/>
</dbReference>
<dbReference type="Pfam" id="PF13302">
    <property type="entry name" value="Acetyltransf_3"/>
    <property type="match status" value="1"/>
</dbReference>
<dbReference type="InterPro" id="IPR016181">
    <property type="entry name" value="Acyl_CoA_acyltransferase"/>
</dbReference>
<protein>
    <submittedName>
        <fullName evidence="2">GNAT family N-acetyltransferase</fullName>
        <ecNumber evidence="2">2.3.-.-</ecNumber>
    </submittedName>
</protein>
<dbReference type="PANTHER" id="PTHR43792">
    <property type="entry name" value="GNAT FAMILY, PUTATIVE (AFU_ORTHOLOGUE AFUA_3G00765)-RELATED-RELATED"/>
    <property type="match status" value="1"/>
</dbReference>
<evidence type="ECO:0000313" key="3">
    <source>
        <dbReference type="Proteomes" id="UP001589896"/>
    </source>
</evidence>
<comment type="caution">
    <text evidence="2">The sequence shown here is derived from an EMBL/GenBank/DDBJ whole genome shotgun (WGS) entry which is preliminary data.</text>
</comment>
<dbReference type="EMBL" id="JBHLTG010000002">
    <property type="protein sequence ID" value="MFC0678611.1"/>
    <property type="molecule type" value="Genomic_DNA"/>
</dbReference>
<reference evidence="2 3" key="1">
    <citation type="submission" date="2024-09" db="EMBL/GenBank/DDBJ databases">
        <authorList>
            <person name="Sun Q."/>
            <person name="Mori K."/>
        </authorList>
    </citation>
    <scope>NUCLEOTIDE SEQUENCE [LARGE SCALE GENOMIC DNA]</scope>
    <source>
        <strain evidence="2 3">KCTC 23076</strain>
    </source>
</reference>
<feature type="domain" description="N-acetyltransferase" evidence="1">
    <location>
        <begin position="18"/>
        <end position="181"/>
    </location>
</feature>
<keyword evidence="2" id="KW-0012">Acyltransferase</keyword>
<gene>
    <name evidence="2" type="ORF">ACFFGH_12245</name>
</gene>
<accession>A0ABV6RNS1</accession>
<evidence type="ECO:0000259" key="1">
    <source>
        <dbReference type="PROSITE" id="PS51186"/>
    </source>
</evidence>
<dbReference type="Proteomes" id="UP001589896">
    <property type="component" value="Unassembled WGS sequence"/>
</dbReference>